<dbReference type="RefSeq" id="WP_072976027.1">
    <property type="nucleotide sequence ID" value="NZ_FQTY01000008.1"/>
</dbReference>
<dbReference type="AlphaFoldDB" id="A0A1M4WW75"/>
<dbReference type="InterPro" id="IPR002750">
    <property type="entry name" value="CobE/GbiG_C"/>
</dbReference>
<dbReference type="SUPFAM" id="SSF159664">
    <property type="entry name" value="CobE/GbiG C-terminal domain-like"/>
    <property type="match status" value="1"/>
</dbReference>
<name>A0A1M4WW75_9FIRM</name>
<reference evidence="5" key="1">
    <citation type="submission" date="2016-11" db="EMBL/GenBank/DDBJ databases">
        <authorList>
            <person name="Varghese N."/>
            <person name="Submissions S."/>
        </authorList>
    </citation>
    <scope>NUCLEOTIDE SEQUENCE [LARGE SCALE GENOMIC DNA]</scope>
    <source>
        <strain evidence="5">DSM 18095</strain>
    </source>
</reference>
<dbReference type="InterPro" id="IPR021744">
    <property type="entry name" value="CbiG_N"/>
</dbReference>
<dbReference type="InterPro" id="IPR038029">
    <property type="entry name" value="GbiG_N_sf"/>
</dbReference>
<proteinExistence type="predicted"/>
<organism evidence="4 5">
    <name type="scientific">Tissierella praeacuta DSM 18095</name>
    <dbReference type="NCBI Taxonomy" id="1123404"/>
    <lineage>
        <taxon>Bacteria</taxon>
        <taxon>Bacillati</taxon>
        <taxon>Bacillota</taxon>
        <taxon>Tissierellia</taxon>
        <taxon>Tissierellales</taxon>
        <taxon>Tissierellaceae</taxon>
        <taxon>Tissierella</taxon>
    </lineage>
</organism>
<evidence type="ECO:0000259" key="1">
    <source>
        <dbReference type="Pfam" id="PF01890"/>
    </source>
</evidence>
<dbReference type="PANTHER" id="PTHR37477:SF1">
    <property type="entry name" value="COBALT-PRECORRIN-5A HYDROLASE"/>
    <property type="match status" value="1"/>
</dbReference>
<dbReference type="InterPro" id="IPR052553">
    <property type="entry name" value="CbiG_hydrolase"/>
</dbReference>
<dbReference type="Pfam" id="PF11761">
    <property type="entry name" value="CbiG_mid"/>
    <property type="match status" value="1"/>
</dbReference>
<evidence type="ECO:0000259" key="3">
    <source>
        <dbReference type="Pfam" id="PF11761"/>
    </source>
</evidence>
<dbReference type="GeneID" id="90994453"/>
<sequence length="341" mass="38250">MKIACLSFTEKGKEIGDRLKNLNKDDGKYLLTHYANGEVEDKIKGIMNYVWNEYDGLVFISSTGIAVRMITPYIKDKIKDPAVVVIDDCGRFSISLLSGHLGGANELSEWLGEKINAIPVITTASDNRKIEAVDLFAKRNKYYLEDMESIKKITAMMVNGKNIGFYSEDNKIINYPNLTVLEDLDHMNPNIDGMIIVSSQDINLQNINIPIAYLRPRNINIGVGCRKDIEAMRIIEAIEEVFYKAKLSVNSIKAIGTVEVKKNEKGIIDASKHFNCPMKIFTIDEIKEVQDKFDKSQFVKDNIGVYSVSEPSAYLLGGELIVNKSKHNGITISISKEIRNG</sequence>
<dbReference type="Proteomes" id="UP000184114">
    <property type="component" value="Unassembled WGS sequence"/>
</dbReference>
<evidence type="ECO:0000313" key="5">
    <source>
        <dbReference type="Proteomes" id="UP000184114"/>
    </source>
</evidence>
<dbReference type="STRING" id="1123404.SAMN02745784_02025"/>
<dbReference type="InterPro" id="IPR021745">
    <property type="entry name" value="CbiG_mid"/>
</dbReference>
<dbReference type="NCBIfam" id="NF004466">
    <property type="entry name" value="PRK05788.1-4"/>
    <property type="match status" value="1"/>
</dbReference>
<protein>
    <submittedName>
        <fullName evidence="4">Cobalt-precorrin 5A hydrolase</fullName>
    </submittedName>
</protein>
<evidence type="ECO:0000313" key="4">
    <source>
        <dbReference type="EMBL" id="SHE85455.1"/>
    </source>
</evidence>
<gene>
    <name evidence="4" type="ORF">SAMN02745784_02025</name>
</gene>
<dbReference type="Pfam" id="PF01890">
    <property type="entry name" value="CbiG_C"/>
    <property type="match status" value="1"/>
</dbReference>
<feature type="domain" description="CobE/GbiG C-terminal" evidence="1">
    <location>
        <begin position="220"/>
        <end position="334"/>
    </location>
</feature>
<dbReference type="Gene3D" id="3.30.420.180">
    <property type="entry name" value="CobE/GbiG C-terminal domain"/>
    <property type="match status" value="1"/>
</dbReference>
<keyword evidence="4" id="KW-0378">Hydrolase</keyword>
<dbReference type="PANTHER" id="PTHR37477">
    <property type="entry name" value="COBALT-PRECORRIN-5A HYDROLASE"/>
    <property type="match status" value="1"/>
</dbReference>
<dbReference type="GO" id="GO:0009236">
    <property type="term" value="P:cobalamin biosynthetic process"/>
    <property type="evidence" value="ECO:0007669"/>
    <property type="project" value="InterPro"/>
</dbReference>
<feature type="domain" description="Cobalamin synthesis G N-terminal" evidence="2">
    <location>
        <begin position="47"/>
        <end position="126"/>
    </location>
</feature>
<accession>A0A1M4WW75</accession>
<dbReference type="Pfam" id="PF11760">
    <property type="entry name" value="CbiG_N"/>
    <property type="match status" value="1"/>
</dbReference>
<dbReference type="InterPro" id="IPR036518">
    <property type="entry name" value="CobE/GbiG_C_sf"/>
</dbReference>
<dbReference type="EMBL" id="FQTY01000008">
    <property type="protein sequence ID" value="SHE85455.1"/>
    <property type="molecule type" value="Genomic_DNA"/>
</dbReference>
<dbReference type="SUPFAM" id="SSF159672">
    <property type="entry name" value="CbiG N-terminal domain-like"/>
    <property type="match status" value="1"/>
</dbReference>
<evidence type="ECO:0000259" key="2">
    <source>
        <dbReference type="Pfam" id="PF11760"/>
    </source>
</evidence>
<dbReference type="Gene3D" id="3.40.50.11220">
    <property type="match status" value="1"/>
</dbReference>
<feature type="domain" description="Cobalamin biosynthesis central region" evidence="3">
    <location>
        <begin position="132"/>
        <end position="213"/>
    </location>
</feature>
<dbReference type="GO" id="GO:0016787">
    <property type="term" value="F:hydrolase activity"/>
    <property type="evidence" value="ECO:0007669"/>
    <property type="project" value="UniProtKB-KW"/>
</dbReference>
<keyword evidence="5" id="KW-1185">Reference proteome</keyword>